<accession>A0A085WK42</accession>
<dbReference type="SUPFAM" id="SSF117396">
    <property type="entry name" value="TM1631-like"/>
    <property type="match status" value="1"/>
</dbReference>
<dbReference type="Pfam" id="PF01904">
    <property type="entry name" value="DUF72"/>
    <property type="match status" value="1"/>
</dbReference>
<gene>
    <name evidence="1" type="ORF">DB31_7292</name>
</gene>
<sequence>MIRFGPAGWTYKDWEGVVYPKPKPKGFDPLEAMASLFDTIELNTSFYAPMTPHNAHLWLERTAFNPDFRFTAKLWRRFTHERSEPWTAEEVRWTRVGLGILEKAGRLGAVLVQFPWSFRNVPENRDHVDAIVSAFEGFPLVLEVRHASWNEPSYYAELVERGLGFVNIDQPLFKDSIAPSARATASVGYVRVHGRNYKEWFRQKGSAYDRYDYLYSARELEPWAARTKEVASHPRTEDVYVITNNHARGKGVTNALMLKAMVTGEQVEAPATLLREYPEHLAPYARPVDLAAREWGAPGLLGER</sequence>
<reference evidence="1 2" key="1">
    <citation type="submission" date="2014-04" db="EMBL/GenBank/DDBJ databases">
        <title>Genome assembly of Hyalangium minutum DSM 14724.</title>
        <authorList>
            <person name="Sharma G."/>
            <person name="Subramanian S."/>
        </authorList>
    </citation>
    <scope>NUCLEOTIDE SEQUENCE [LARGE SCALE GENOMIC DNA]</scope>
    <source>
        <strain evidence="1 2">DSM 14724</strain>
    </source>
</reference>
<dbReference type="InterPro" id="IPR002763">
    <property type="entry name" value="DUF72"/>
</dbReference>
<protein>
    <recommendedName>
        <fullName evidence="3">DUF72 domain-containing protein</fullName>
    </recommendedName>
</protein>
<dbReference type="PANTHER" id="PTHR30348">
    <property type="entry name" value="UNCHARACTERIZED PROTEIN YECE"/>
    <property type="match status" value="1"/>
</dbReference>
<name>A0A085WK42_9BACT</name>
<dbReference type="PATRIC" id="fig|394096.3.peg.3333"/>
<dbReference type="Proteomes" id="UP000028725">
    <property type="component" value="Unassembled WGS sequence"/>
</dbReference>
<keyword evidence="2" id="KW-1185">Reference proteome</keyword>
<dbReference type="EMBL" id="JMCB01000006">
    <property type="protein sequence ID" value="KFE68055.1"/>
    <property type="molecule type" value="Genomic_DNA"/>
</dbReference>
<evidence type="ECO:0000313" key="1">
    <source>
        <dbReference type="EMBL" id="KFE68055.1"/>
    </source>
</evidence>
<dbReference type="RefSeq" id="WP_044188502.1">
    <property type="nucleotide sequence ID" value="NZ_JMCB01000006.1"/>
</dbReference>
<dbReference type="InterPro" id="IPR036520">
    <property type="entry name" value="UPF0759_sf"/>
</dbReference>
<evidence type="ECO:0008006" key="3">
    <source>
        <dbReference type="Google" id="ProtNLM"/>
    </source>
</evidence>
<organism evidence="1 2">
    <name type="scientific">Hyalangium minutum</name>
    <dbReference type="NCBI Taxonomy" id="394096"/>
    <lineage>
        <taxon>Bacteria</taxon>
        <taxon>Pseudomonadati</taxon>
        <taxon>Myxococcota</taxon>
        <taxon>Myxococcia</taxon>
        <taxon>Myxococcales</taxon>
        <taxon>Cystobacterineae</taxon>
        <taxon>Archangiaceae</taxon>
        <taxon>Hyalangium</taxon>
    </lineage>
</organism>
<dbReference type="Gene3D" id="3.20.20.410">
    <property type="entry name" value="Protein of unknown function UPF0759"/>
    <property type="match status" value="1"/>
</dbReference>
<proteinExistence type="predicted"/>
<evidence type="ECO:0000313" key="2">
    <source>
        <dbReference type="Proteomes" id="UP000028725"/>
    </source>
</evidence>
<dbReference type="STRING" id="394096.DB31_7292"/>
<dbReference type="AlphaFoldDB" id="A0A085WK42"/>
<dbReference type="OrthoDB" id="9780310at2"/>
<dbReference type="PANTHER" id="PTHR30348:SF13">
    <property type="entry name" value="UPF0759 PROTEIN YUNF"/>
    <property type="match status" value="1"/>
</dbReference>
<comment type="caution">
    <text evidence="1">The sequence shown here is derived from an EMBL/GenBank/DDBJ whole genome shotgun (WGS) entry which is preliminary data.</text>
</comment>